<gene>
    <name evidence="1" type="ORF">LTS18_005684</name>
</gene>
<sequence length="284" mass="30819">KRHRKALAGALDGRPEPDVLSFLLAAVLCRARSAPSTTSPLPATVPQLQDSNNTNNVVEDVFKRPKTSNEWHSTTQLAPDSQPYANTTSLLSHTTSYAHLLALLPLPLLDHATPQTCLAAVSRDSWNSFGVRSLEDGGDEFFGYGIWPGASYFNHSCRPGVGKRRGGRGGDEGVEGGSGDGEEGMAEFKGRTWSFWCKRDVMEGEEMCISYLGGEEETLGVKERRRRLKDGWGFVCGCGKCAQESGEEVGGKDVGKEEEVNGEELAERHETVVCERDVDVAVVG</sequence>
<name>A0ACC3D4X7_9PEZI</name>
<feature type="non-terminal residue" evidence="1">
    <location>
        <position position="1"/>
    </location>
</feature>
<accession>A0ACC3D4X7</accession>
<protein>
    <submittedName>
        <fullName evidence="1">Uncharacterized protein</fullName>
    </submittedName>
</protein>
<evidence type="ECO:0000313" key="2">
    <source>
        <dbReference type="Proteomes" id="UP001186974"/>
    </source>
</evidence>
<keyword evidence="2" id="KW-1185">Reference proteome</keyword>
<dbReference type="Proteomes" id="UP001186974">
    <property type="component" value="Unassembled WGS sequence"/>
</dbReference>
<proteinExistence type="predicted"/>
<comment type="caution">
    <text evidence="1">The sequence shown here is derived from an EMBL/GenBank/DDBJ whole genome shotgun (WGS) entry which is preliminary data.</text>
</comment>
<dbReference type="EMBL" id="JAWDJW010007694">
    <property type="protein sequence ID" value="KAK3061674.1"/>
    <property type="molecule type" value="Genomic_DNA"/>
</dbReference>
<evidence type="ECO:0000313" key="1">
    <source>
        <dbReference type="EMBL" id="KAK3061674.1"/>
    </source>
</evidence>
<organism evidence="1 2">
    <name type="scientific">Coniosporium uncinatum</name>
    <dbReference type="NCBI Taxonomy" id="93489"/>
    <lineage>
        <taxon>Eukaryota</taxon>
        <taxon>Fungi</taxon>
        <taxon>Dikarya</taxon>
        <taxon>Ascomycota</taxon>
        <taxon>Pezizomycotina</taxon>
        <taxon>Dothideomycetes</taxon>
        <taxon>Dothideomycetes incertae sedis</taxon>
        <taxon>Coniosporium</taxon>
    </lineage>
</organism>
<reference evidence="1" key="1">
    <citation type="submission" date="2024-09" db="EMBL/GenBank/DDBJ databases">
        <title>Black Yeasts Isolated from many extreme environments.</title>
        <authorList>
            <person name="Coleine C."/>
            <person name="Stajich J.E."/>
            <person name="Selbmann L."/>
        </authorList>
    </citation>
    <scope>NUCLEOTIDE SEQUENCE</scope>
    <source>
        <strain evidence="1">CCFEE 5737</strain>
    </source>
</reference>